<dbReference type="Proteomes" id="UP000273143">
    <property type="component" value="Chromosome"/>
</dbReference>
<name>A0A3S9XB42_9GAMM</name>
<evidence type="ECO:0000313" key="2">
    <source>
        <dbReference type="Proteomes" id="UP000273143"/>
    </source>
</evidence>
<reference evidence="2" key="1">
    <citation type="submission" date="2018-06" db="EMBL/GenBank/DDBJ databases">
        <title>Complete genome of Pseudomonas insecticola strain QZS01.</title>
        <authorList>
            <person name="Wang J."/>
            <person name="Su Q."/>
        </authorList>
    </citation>
    <scope>NUCLEOTIDE SEQUENCE [LARGE SCALE GENOMIC DNA]</scope>
    <source>
        <strain evidence="2">QZS01</strain>
    </source>
</reference>
<gene>
    <name evidence="1" type="ORF">DM558_01915</name>
</gene>
<dbReference type="RefSeq" id="WP_127161802.1">
    <property type="nucleotide sequence ID" value="NZ_CP029822.1"/>
</dbReference>
<proteinExistence type="predicted"/>
<dbReference type="EMBL" id="CP029822">
    <property type="protein sequence ID" value="AZS49607.1"/>
    <property type="molecule type" value="Genomic_DNA"/>
</dbReference>
<accession>A0A3S9XB42</accession>
<sequence length="104" mass="11760">MSRILSNNNPSLTSKQSLDDYIAIQLHKLLTTCHCSHVSGKDYELEVASQAVNGLVGDEETADVYLYAAIERNDWTEVLNIYQTVFRPYIIQVANEQLIKVLCI</sequence>
<protein>
    <submittedName>
        <fullName evidence="1">Uncharacterized protein</fullName>
    </submittedName>
</protein>
<evidence type="ECO:0000313" key="1">
    <source>
        <dbReference type="EMBL" id="AZS49607.1"/>
    </source>
</evidence>
<keyword evidence="2" id="KW-1185">Reference proteome</keyword>
<dbReference type="AlphaFoldDB" id="A0A3S9XB42"/>
<organism evidence="1 2">
    <name type="scientific">Entomomonas moraniae</name>
    <dbReference type="NCBI Taxonomy" id="2213226"/>
    <lineage>
        <taxon>Bacteria</taxon>
        <taxon>Pseudomonadati</taxon>
        <taxon>Pseudomonadota</taxon>
        <taxon>Gammaproteobacteria</taxon>
        <taxon>Pseudomonadales</taxon>
        <taxon>Pseudomonadaceae</taxon>
        <taxon>Entomomonas</taxon>
    </lineage>
</organism>
<dbReference type="KEGG" id="emo:DM558_01915"/>